<dbReference type="Pfam" id="PF23284">
    <property type="entry name" value="KOW2_Spt5"/>
    <property type="match status" value="1"/>
</dbReference>
<dbReference type="InterPro" id="IPR041975">
    <property type="entry name" value="KOW_Spt5_2"/>
</dbReference>
<dbReference type="EnsemblPlants" id="AUR62038554-RA">
    <property type="protein sequence ID" value="AUR62038554-RA:cds"/>
    <property type="gene ID" value="AUR62038554"/>
</dbReference>
<evidence type="ECO:0000256" key="4">
    <source>
        <dbReference type="ARBA" id="ARBA00023242"/>
    </source>
</evidence>
<comment type="similarity">
    <text evidence="2">Belongs to the SPT5 family.</text>
</comment>
<accession>A0A803N0S0</accession>
<dbReference type="SUPFAM" id="SSF50104">
    <property type="entry name" value="Translation proteins SH3-like domain"/>
    <property type="match status" value="1"/>
</dbReference>
<protein>
    <submittedName>
        <fullName evidence="7">Uncharacterized protein</fullName>
    </submittedName>
</protein>
<dbReference type="Gene3D" id="2.30.30.30">
    <property type="match status" value="3"/>
</dbReference>
<evidence type="ECO:0000259" key="6">
    <source>
        <dbReference type="SMART" id="SM00739"/>
    </source>
</evidence>
<dbReference type="Proteomes" id="UP000596660">
    <property type="component" value="Unplaced"/>
</dbReference>
<reference evidence="7" key="2">
    <citation type="submission" date="2021-03" db="UniProtKB">
        <authorList>
            <consortium name="EnsemblPlants"/>
        </authorList>
    </citation>
    <scope>IDENTIFICATION</scope>
</reference>
<dbReference type="InterPro" id="IPR041973">
    <property type="entry name" value="KOW_Spt5_1"/>
</dbReference>
<dbReference type="CDD" id="cd06083">
    <property type="entry name" value="KOW_Spt5_3"/>
    <property type="match status" value="1"/>
</dbReference>
<feature type="domain" description="KOW" evidence="6">
    <location>
        <begin position="170"/>
        <end position="197"/>
    </location>
</feature>
<dbReference type="InterPro" id="IPR036735">
    <property type="entry name" value="NGN_dom_sf"/>
</dbReference>
<dbReference type="Gramene" id="AUR62038554-RA">
    <property type="protein sequence ID" value="AUR62038554-RA:cds"/>
    <property type="gene ID" value="AUR62038554"/>
</dbReference>
<keyword evidence="3" id="KW-0804">Transcription</keyword>
<dbReference type="PANTHER" id="PTHR11125:SF7">
    <property type="entry name" value="TRANSCRIPTION ELONGATION FACTOR SPT5"/>
    <property type="match status" value="1"/>
</dbReference>
<dbReference type="Pfam" id="PF11942">
    <property type="entry name" value="Spt5_N"/>
    <property type="match status" value="1"/>
</dbReference>
<feature type="domain" description="NusG-like N-terminal" evidence="5">
    <location>
        <begin position="76"/>
        <end position="162"/>
    </location>
</feature>
<evidence type="ECO:0000259" key="5">
    <source>
        <dbReference type="SMART" id="SM00738"/>
    </source>
</evidence>
<evidence type="ECO:0000256" key="2">
    <source>
        <dbReference type="ARBA" id="ARBA00006956"/>
    </source>
</evidence>
<keyword evidence="4" id="KW-0539">Nucleus</keyword>
<evidence type="ECO:0000313" key="8">
    <source>
        <dbReference type="Proteomes" id="UP000596660"/>
    </source>
</evidence>
<dbReference type="InterPro" id="IPR039385">
    <property type="entry name" value="NGN_Euk"/>
</dbReference>
<feature type="domain" description="KOW" evidence="6">
    <location>
        <begin position="246"/>
        <end position="273"/>
    </location>
</feature>
<proteinExistence type="inferred from homology"/>
<dbReference type="InterPro" id="IPR022581">
    <property type="entry name" value="Spt5_N"/>
</dbReference>
<dbReference type="SMART" id="SM00739">
    <property type="entry name" value="KOW"/>
    <property type="match status" value="3"/>
</dbReference>
<dbReference type="InterPro" id="IPR005100">
    <property type="entry name" value="NGN-domain"/>
</dbReference>
<dbReference type="Gene3D" id="3.30.70.940">
    <property type="entry name" value="NusG, N-terminal domain"/>
    <property type="match status" value="1"/>
</dbReference>
<evidence type="ECO:0000256" key="1">
    <source>
        <dbReference type="ARBA" id="ARBA00004123"/>
    </source>
</evidence>
<dbReference type="GO" id="GO:0032784">
    <property type="term" value="P:regulation of DNA-templated transcription elongation"/>
    <property type="evidence" value="ECO:0007669"/>
    <property type="project" value="InterPro"/>
</dbReference>
<dbReference type="CDD" id="cd06081">
    <property type="entry name" value="KOW_Spt5_1"/>
    <property type="match status" value="1"/>
</dbReference>
<dbReference type="AlphaFoldDB" id="A0A803N0S0"/>
<dbReference type="OMA" id="AIDTCKF"/>
<dbReference type="InterPro" id="IPR041976">
    <property type="entry name" value="KOW_Spt5_3"/>
</dbReference>
<dbReference type="GO" id="GO:0006368">
    <property type="term" value="P:transcription elongation by RNA polymerase II"/>
    <property type="evidence" value="ECO:0007669"/>
    <property type="project" value="TreeGrafter"/>
</dbReference>
<feature type="domain" description="KOW" evidence="6">
    <location>
        <begin position="298"/>
        <end position="325"/>
    </location>
</feature>
<name>A0A803N0S0_CHEQI</name>
<comment type="subcellular location">
    <subcellularLocation>
        <location evidence="1">Nucleus</location>
    </subcellularLocation>
</comment>
<reference evidence="7" key="1">
    <citation type="journal article" date="2017" name="Nature">
        <title>The genome of Chenopodium quinoa.</title>
        <authorList>
            <person name="Jarvis D.E."/>
            <person name="Ho Y.S."/>
            <person name="Lightfoot D.J."/>
            <person name="Schmoeckel S.M."/>
            <person name="Li B."/>
            <person name="Borm T.J.A."/>
            <person name="Ohyanagi H."/>
            <person name="Mineta K."/>
            <person name="Michell C.T."/>
            <person name="Saber N."/>
            <person name="Kharbatia N.M."/>
            <person name="Rupper R.R."/>
            <person name="Sharp A.R."/>
            <person name="Dally N."/>
            <person name="Boughton B.A."/>
            <person name="Woo Y.H."/>
            <person name="Gao G."/>
            <person name="Schijlen E.G.W.M."/>
            <person name="Guo X."/>
            <person name="Momin A.A."/>
            <person name="Negrao S."/>
            <person name="Al-Babili S."/>
            <person name="Gehring C."/>
            <person name="Roessner U."/>
            <person name="Jung C."/>
            <person name="Murphy K."/>
            <person name="Arold S.T."/>
            <person name="Gojobori T."/>
            <person name="van der Linden C.G."/>
            <person name="van Loo E.N."/>
            <person name="Jellen E.N."/>
            <person name="Maughan P.J."/>
            <person name="Tester M."/>
        </authorList>
    </citation>
    <scope>NUCLEOTIDE SEQUENCE [LARGE SCALE GENOMIC DNA]</scope>
    <source>
        <strain evidence="7">cv. PI 614886</strain>
    </source>
</reference>
<dbReference type="InterPro" id="IPR005824">
    <property type="entry name" value="KOW"/>
</dbReference>
<sequence>FLVRSEDENPNEYEFVERVPKPLLVDRRDEEEMDVTAMEKMINERYGSRSSVSYDEDFDEKIIELEQQSLLPSVRDLKLWLVKCLPGREREVAAFLMQKSLEKDSKSNILLVVALDHLKSYIYVESYYETHVMQACKGVRNVFARSVTMVPLKEMRNVLSVEPHGHKEVHVSRGYWVRLKRSSYKGDLAKVVDVDTVKHKVTVKVTPKLNALTLSDKQEGVAYLYKTVALSSIVTGDIHSRKNKGCWIRGDAVVVVKGDLNNLKGFVEYVEGDIVHIRPTEKIPLKTVSVHRKELAKYFETGCQVKVISGQLEGATGIVVKVDQNKLVILSDASKDLITVFSAQVVKSNETSESRTKFGIGGCSIQERPHNSSASKPLPQLAFSSYKLLLGSRSSSTFERIHISDKVPVSNTS</sequence>
<dbReference type="CDD" id="cd09888">
    <property type="entry name" value="NGN_Euk"/>
    <property type="match status" value="1"/>
</dbReference>
<keyword evidence="8" id="KW-1185">Reference proteome</keyword>
<dbReference type="GO" id="GO:0003729">
    <property type="term" value="F:mRNA binding"/>
    <property type="evidence" value="ECO:0007669"/>
    <property type="project" value="TreeGrafter"/>
</dbReference>
<dbReference type="SMART" id="SM00738">
    <property type="entry name" value="NGN"/>
    <property type="match status" value="1"/>
</dbReference>
<dbReference type="InterPro" id="IPR014722">
    <property type="entry name" value="Rib_uL2_dom2"/>
</dbReference>
<evidence type="ECO:0000256" key="3">
    <source>
        <dbReference type="ARBA" id="ARBA00023163"/>
    </source>
</evidence>
<dbReference type="Pfam" id="PF03439">
    <property type="entry name" value="Spt5-NGN"/>
    <property type="match status" value="1"/>
</dbReference>
<dbReference type="GO" id="GO:0006357">
    <property type="term" value="P:regulation of transcription by RNA polymerase II"/>
    <property type="evidence" value="ECO:0007669"/>
    <property type="project" value="InterPro"/>
</dbReference>
<organism evidence="7 8">
    <name type="scientific">Chenopodium quinoa</name>
    <name type="common">Quinoa</name>
    <dbReference type="NCBI Taxonomy" id="63459"/>
    <lineage>
        <taxon>Eukaryota</taxon>
        <taxon>Viridiplantae</taxon>
        <taxon>Streptophyta</taxon>
        <taxon>Embryophyta</taxon>
        <taxon>Tracheophyta</taxon>
        <taxon>Spermatophyta</taxon>
        <taxon>Magnoliopsida</taxon>
        <taxon>eudicotyledons</taxon>
        <taxon>Gunneridae</taxon>
        <taxon>Pentapetalae</taxon>
        <taxon>Caryophyllales</taxon>
        <taxon>Chenopodiaceae</taxon>
        <taxon>Chenopodioideae</taxon>
        <taxon>Atripliceae</taxon>
        <taxon>Chenopodium</taxon>
    </lineage>
</organism>
<evidence type="ECO:0000313" key="7">
    <source>
        <dbReference type="EnsemblPlants" id="AUR62038554-RA:cds"/>
    </source>
</evidence>
<dbReference type="InterPro" id="IPR008991">
    <property type="entry name" value="Translation_prot_SH3-like_sf"/>
</dbReference>
<dbReference type="InterPro" id="IPR039659">
    <property type="entry name" value="SPT5"/>
</dbReference>
<dbReference type="PANTHER" id="PTHR11125">
    <property type="entry name" value="SUPPRESSOR OF TY 5"/>
    <property type="match status" value="1"/>
</dbReference>
<dbReference type="Pfam" id="PF23042">
    <property type="entry name" value="KOW1_SPT5"/>
    <property type="match status" value="1"/>
</dbReference>
<dbReference type="InterPro" id="IPR006645">
    <property type="entry name" value="NGN-like_dom"/>
</dbReference>
<dbReference type="GO" id="GO:0032044">
    <property type="term" value="C:DSIF complex"/>
    <property type="evidence" value="ECO:0007669"/>
    <property type="project" value="TreeGrafter"/>
</dbReference>